<sequence length="249" mass="27930">MTTADRSIGENCSAEEMGLAIVPFQGLQDDDDAEYYALEAEIAAEMEEASARGGNCNVSVLIREGKWHRPHQNSPDLNALWPLISAVEFPANGPPDRVVWTKEPSDRFSFRSAWDLIRTHHPSVPWSNLIWHKDRIPRHAFTAWKALMAKLLTQTELKHRGFQLASYCSLYVTTLPGFGKSAASNWDLSGSLIFPCILKRLSLDRFERVEVKLVLSVELLSRLASGIFGEKAIEGSSRPTRQTDPSYSE</sequence>
<feature type="domain" description="Reverse transcriptase zinc-binding" evidence="1">
    <location>
        <begin position="108"/>
        <end position="171"/>
    </location>
</feature>
<name>A0A6V7PY52_ANACO</name>
<accession>A0A6V7PY52</accession>
<proteinExistence type="predicted"/>
<organism evidence="2">
    <name type="scientific">Ananas comosus var. bracteatus</name>
    <name type="common">red pineapple</name>
    <dbReference type="NCBI Taxonomy" id="296719"/>
    <lineage>
        <taxon>Eukaryota</taxon>
        <taxon>Viridiplantae</taxon>
        <taxon>Streptophyta</taxon>
        <taxon>Embryophyta</taxon>
        <taxon>Tracheophyta</taxon>
        <taxon>Spermatophyta</taxon>
        <taxon>Magnoliopsida</taxon>
        <taxon>Liliopsida</taxon>
        <taxon>Poales</taxon>
        <taxon>Bromeliaceae</taxon>
        <taxon>Bromelioideae</taxon>
        <taxon>Ananas</taxon>
    </lineage>
</organism>
<dbReference type="InterPro" id="IPR026960">
    <property type="entry name" value="RVT-Znf"/>
</dbReference>
<evidence type="ECO:0000313" key="2">
    <source>
        <dbReference type="EMBL" id="CAD1835844.1"/>
    </source>
</evidence>
<dbReference type="EMBL" id="LR862153">
    <property type="protein sequence ID" value="CAD1835844.1"/>
    <property type="molecule type" value="Genomic_DNA"/>
</dbReference>
<dbReference type="AlphaFoldDB" id="A0A6V7PY52"/>
<dbReference type="Pfam" id="PF13966">
    <property type="entry name" value="zf-RVT"/>
    <property type="match status" value="1"/>
</dbReference>
<protein>
    <recommendedName>
        <fullName evidence="1">Reverse transcriptase zinc-binding domain-containing protein</fullName>
    </recommendedName>
</protein>
<gene>
    <name evidence="2" type="ORF">CB5_LOCUS19055</name>
</gene>
<evidence type="ECO:0000259" key="1">
    <source>
        <dbReference type="Pfam" id="PF13966"/>
    </source>
</evidence>
<reference evidence="2" key="1">
    <citation type="submission" date="2020-07" db="EMBL/GenBank/DDBJ databases">
        <authorList>
            <person name="Lin J."/>
        </authorList>
    </citation>
    <scope>NUCLEOTIDE SEQUENCE</scope>
</reference>